<organism evidence="2 3">
    <name type="scientific">Botrimarina hoheduenensis</name>
    <dbReference type="NCBI Taxonomy" id="2528000"/>
    <lineage>
        <taxon>Bacteria</taxon>
        <taxon>Pseudomonadati</taxon>
        <taxon>Planctomycetota</taxon>
        <taxon>Planctomycetia</taxon>
        <taxon>Pirellulales</taxon>
        <taxon>Lacipirellulaceae</taxon>
        <taxon>Botrimarina</taxon>
    </lineage>
</organism>
<dbReference type="Proteomes" id="UP000318995">
    <property type="component" value="Unassembled WGS sequence"/>
</dbReference>
<gene>
    <name evidence="2" type="ORF">Pla111_23860</name>
</gene>
<evidence type="ECO:0000313" key="3">
    <source>
        <dbReference type="Proteomes" id="UP000318995"/>
    </source>
</evidence>
<accession>A0A5C5VZT8</accession>
<reference evidence="2 3" key="1">
    <citation type="submission" date="2019-02" db="EMBL/GenBank/DDBJ databases">
        <title>Deep-cultivation of Planctomycetes and their phenomic and genomic characterization uncovers novel biology.</title>
        <authorList>
            <person name="Wiegand S."/>
            <person name="Jogler M."/>
            <person name="Boedeker C."/>
            <person name="Pinto D."/>
            <person name="Vollmers J."/>
            <person name="Rivas-Marin E."/>
            <person name="Kohn T."/>
            <person name="Peeters S.H."/>
            <person name="Heuer A."/>
            <person name="Rast P."/>
            <person name="Oberbeckmann S."/>
            <person name="Bunk B."/>
            <person name="Jeske O."/>
            <person name="Meyerdierks A."/>
            <person name="Storesund J.E."/>
            <person name="Kallscheuer N."/>
            <person name="Luecker S."/>
            <person name="Lage O.M."/>
            <person name="Pohl T."/>
            <person name="Merkel B.J."/>
            <person name="Hornburger P."/>
            <person name="Mueller R.-W."/>
            <person name="Bruemmer F."/>
            <person name="Labrenz M."/>
            <person name="Spormann A.M."/>
            <person name="Op Den Camp H."/>
            <person name="Overmann J."/>
            <person name="Amann R."/>
            <person name="Jetten M.S.M."/>
            <person name="Mascher T."/>
            <person name="Medema M.H."/>
            <person name="Devos D.P."/>
            <person name="Kaster A.-K."/>
            <person name="Ovreas L."/>
            <person name="Rohde M."/>
            <person name="Galperin M.Y."/>
            <person name="Jogler C."/>
        </authorList>
    </citation>
    <scope>NUCLEOTIDE SEQUENCE [LARGE SCALE GENOMIC DNA]</scope>
    <source>
        <strain evidence="2 3">Pla111</strain>
    </source>
</reference>
<proteinExistence type="predicted"/>
<protein>
    <recommendedName>
        <fullName evidence="4">PEP-CTERM protein-sorting domain-containing protein</fullName>
    </recommendedName>
</protein>
<comment type="caution">
    <text evidence="2">The sequence shown here is derived from an EMBL/GenBank/DDBJ whole genome shotgun (WGS) entry which is preliminary data.</text>
</comment>
<dbReference type="RefSeq" id="WP_146574539.1">
    <property type="nucleotide sequence ID" value="NZ_SJPH01000004.1"/>
</dbReference>
<evidence type="ECO:0008006" key="4">
    <source>
        <dbReference type="Google" id="ProtNLM"/>
    </source>
</evidence>
<dbReference type="AlphaFoldDB" id="A0A5C5VZT8"/>
<feature type="chain" id="PRO_5022835881" description="PEP-CTERM protein-sorting domain-containing protein" evidence="1">
    <location>
        <begin position="19"/>
        <end position="214"/>
    </location>
</feature>
<name>A0A5C5VZT8_9BACT</name>
<feature type="signal peptide" evidence="1">
    <location>
        <begin position="1"/>
        <end position="18"/>
    </location>
</feature>
<keyword evidence="3" id="KW-1185">Reference proteome</keyword>
<evidence type="ECO:0000256" key="1">
    <source>
        <dbReference type="SAM" id="SignalP"/>
    </source>
</evidence>
<dbReference type="EMBL" id="SJPH01000004">
    <property type="protein sequence ID" value="TWT43435.1"/>
    <property type="molecule type" value="Genomic_DNA"/>
</dbReference>
<evidence type="ECO:0000313" key="2">
    <source>
        <dbReference type="EMBL" id="TWT43435.1"/>
    </source>
</evidence>
<dbReference type="OrthoDB" id="296700at2"/>
<keyword evidence="1" id="KW-0732">Signal</keyword>
<sequence length="214" mass="21461" precursor="true">MRFALAALVLASAASASAGVSGVNVEYVTPGPASLANFTSNDILIDFDTSALRGQQIFLTLTSGTIYNTPGTGSNTPPNDAFLVIVPELAFDTFVGIGGRSTGSVASDTLVVGGAVNIPGAPGALTMTDAQTLSVAFAPAPGNNIAPADNFFVSRITLSNDANGTFTYFGTTDGSADATFEIPVINGRIGVPEPASALLIGLATCGLAAVRTRG</sequence>